<protein>
    <submittedName>
        <fullName evidence="3">Argininosuccinate lyase</fullName>
    </submittedName>
</protein>
<dbReference type="EMBL" id="JPOX01000076">
    <property type="protein sequence ID" value="KFX41011.1"/>
    <property type="molecule type" value="Genomic_DNA"/>
</dbReference>
<sequence>MADADDVTSSEESSPTHSNVTRLLSRASKAEGELALLRHQSIKEQAERQRLEHLLSGLQRKYRALQEAITVAESQYAAQTRAIELLGQRLRFRMRQLREVMYVLTDESWFEEEFEIASR</sequence>
<reference evidence="3" key="2">
    <citation type="journal article" date="2014" name="PLoS Genet.">
        <title>Signature gene expression reveals novel clues to the molecular mechanisms of dimorphic transition in Penicillium marneffei.</title>
        <authorList>
            <person name="Yang E."/>
            <person name="Wang G."/>
            <person name="Cai J."/>
            <person name="Woo P.C."/>
            <person name="Lau S.K."/>
            <person name="Yuen K.-Y."/>
            <person name="Chow W.-N."/>
            <person name="Lin X."/>
        </authorList>
    </citation>
    <scope>NUCLEOTIDE SEQUENCE</scope>
    <source>
        <strain evidence="3">PM1</strain>
    </source>
</reference>
<evidence type="ECO:0000313" key="3">
    <source>
        <dbReference type="EMBL" id="KFX41011.1"/>
    </source>
</evidence>
<gene>
    <name evidence="3" type="ORF">GQ26_0760090</name>
</gene>
<comment type="caution">
    <text evidence="3">The sequence shown here is derived from an EMBL/GenBank/DDBJ whole genome shotgun (WGS) entry which is preliminary data.</text>
</comment>
<organism evidence="3">
    <name type="scientific">Talaromyces marneffei PM1</name>
    <dbReference type="NCBI Taxonomy" id="1077442"/>
    <lineage>
        <taxon>Eukaryota</taxon>
        <taxon>Fungi</taxon>
        <taxon>Dikarya</taxon>
        <taxon>Ascomycota</taxon>
        <taxon>Pezizomycotina</taxon>
        <taxon>Eurotiomycetes</taxon>
        <taxon>Eurotiomycetidae</taxon>
        <taxon>Eurotiales</taxon>
        <taxon>Trichocomaceae</taxon>
        <taxon>Talaromyces</taxon>
        <taxon>Talaromyces sect. Talaromyces</taxon>
    </lineage>
</organism>
<accession>A0A093V2R5</accession>
<evidence type="ECO:0000256" key="2">
    <source>
        <dbReference type="SAM" id="MobiDB-lite"/>
    </source>
</evidence>
<dbReference type="HOGENOM" id="CLU_2063037_0_0_1"/>
<evidence type="ECO:0000256" key="1">
    <source>
        <dbReference type="SAM" id="Coils"/>
    </source>
</evidence>
<keyword evidence="3" id="KW-0456">Lyase</keyword>
<dbReference type="GO" id="GO:0016829">
    <property type="term" value="F:lyase activity"/>
    <property type="evidence" value="ECO:0007669"/>
    <property type="project" value="UniProtKB-KW"/>
</dbReference>
<dbReference type="AlphaFoldDB" id="A0A093V2R5"/>
<feature type="compositionally biased region" description="Polar residues" evidence="2">
    <location>
        <begin position="10"/>
        <end position="22"/>
    </location>
</feature>
<proteinExistence type="predicted"/>
<keyword evidence="1" id="KW-0175">Coiled coil</keyword>
<reference key="1">
    <citation type="journal article" date="2014" name="PLoS Genet.">
        <title>Signature Gene Expression Reveals Novel Clues to the Molecular Mechanisms of Dimorphic Transition in Penicillium marneffei.</title>
        <authorList>
            <person name="Yang E."/>
            <person name="Wang G."/>
            <person name="Cai J."/>
            <person name="Woo P.C."/>
            <person name="Lau S.K."/>
            <person name="Yuen K.-Y."/>
            <person name="Chow W.-N."/>
            <person name="Lin X."/>
        </authorList>
    </citation>
    <scope>NUCLEOTIDE SEQUENCE [LARGE SCALE GENOMIC DNA]</scope>
    <source>
        <strain>PM1</strain>
    </source>
</reference>
<feature type="region of interest" description="Disordered" evidence="2">
    <location>
        <begin position="1"/>
        <end position="22"/>
    </location>
</feature>
<feature type="coiled-coil region" evidence="1">
    <location>
        <begin position="48"/>
        <end position="75"/>
    </location>
</feature>
<name>A0A093V2R5_TALMA</name>